<protein>
    <submittedName>
        <fullName evidence="1">Iron-sulfur cluster assembly scaffold protein</fullName>
    </submittedName>
</protein>
<organism evidence="1 2">
    <name type="scientific">Rathayibacter festucae DSM 15932</name>
    <dbReference type="NCBI Taxonomy" id="1328866"/>
    <lineage>
        <taxon>Bacteria</taxon>
        <taxon>Bacillati</taxon>
        <taxon>Actinomycetota</taxon>
        <taxon>Actinomycetes</taxon>
        <taxon>Micrococcales</taxon>
        <taxon>Microbacteriaceae</taxon>
        <taxon>Rathayibacter</taxon>
    </lineage>
</organism>
<dbReference type="Gene3D" id="3.90.1010.10">
    <property type="match status" value="1"/>
</dbReference>
<evidence type="ECO:0000313" key="1">
    <source>
        <dbReference type="EMBL" id="AZZ51356.1"/>
    </source>
</evidence>
<dbReference type="GO" id="GO:0051536">
    <property type="term" value="F:iron-sulfur cluster binding"/>
    <property type="evidence" value="ECO:0007669"/>
    <property type="project" value="InterPro"/>
</dbReference>
<dbReference type="KEGG" id="rfs:C1I64_04410"/>
<dbReference type="SUPFAM" id="SSF82649">
    <property type="entry name" value="SufE/NifU"/>
    <property type="match status" value="1"/>
</dbReference>
<dbReference type="Proteomes" id="UP000285317">
    <property type="component" value="Chromosome"/>
</dbReference>
<dbReference type="GO" id="GO:0005506">
    <property type="term" value="F:iron ion binding"/>
    <property type="evidence" value="ECO:0007669"/>
    <property type="project" value="InterPro"/>
</dbReference>
<accession>A0A3Q9UWB2</accession>
<name>A0A3Q9UWB2_9MICO</name>
<sequence length="150" mass="15314">MSAEAAELIRAHARHPVGRDDAMPAEVLGRAELLTPTCGDRIEVRVSGDAAALAISWSGRGCEVSQGSASLLADELDGLDAVTVRGRVTAFLDAMAAHDAVSGRGAESVADGPLGDEAALLLVAANPVRSVCATLAWRALRDALDESGLG</sequence>
<evidence type="ECO:0000313" key="2">
    <source>
        <dbReference type="Proteomes" id="UP000285317"/>
    </source>
</evidence>
<reference evidence="2" key="1">
    <citation type="submission" date="2018-03" db="EMBL/GenBank/DDBJ databases">
        <title>Bacteriophage NCPPB3778 and a type I-E CRISPR drive the evolution of the US Biological Select Agent, Rathayibacter toxicus.</title>
        <authorList>
            <person name="Davis E.W.II."/>
            <person name="Tabima J.F."/>
            <person name="Weisberg A.J."/>
            <person name="Dantas Lopes L."/>
            <person name="Wiseman M.S."/>
            <person name="Wiseman M.S."/>
            <person name="Pupko T."/>
            <person name="Belcher M.S."/>
            <person name="Sechler A.J."/>
            <person name="Tancos M.A."/>
            <person name="Schroeder B.K."/>
            <person name="Murray T.D."/>
            <person name="Luster D.G."/>
            <person name="Schneider W.L."/>
            <person name="Rogers E."/>
            <person name="Andreote F.D."/>
            <person name="Grunwald N.J."/>
            <person name="Putnam M.L."/>
            <person name="Chang J.H."/>
        </authorList>
    </citation>
    <scope>NUCLEOTIDE SEQUENCE [LARGE SCALE GENOMIC DNA]</scope>
    <source>
        <strain evidence="2">DSM 15932</strain>
    </source>
</reference>
<dbReference type="InterPro" id="IPR002871">
    <property type="entry name" value="NIF_FeS_clus_asmbl_NifU_N"/>
</dbReference>
<dbReference type="EMBL" id="CP028137">
    <property type="protein sequence ID" value="AZZ51356.1"/>
    <property type="molecule type" value="Genomic_DNA"/>
</dbReference>
<dbReference type="CDD" id="cd06664">
    <property type="entry name" value="IscU_like"/>
    <property type="match status" value="1"/>
</dbReference>
<gene>
    <name evidence="1" type="ORF">C1I64_04410</name>
</gene>
<dbReference type="AlphaFoldDB" id="A0A3Q9UWB2"/>
<dbReference type="GO" id="GO:0016226">
    <property type="term" value="P:iron-sulfur cluster assembly"/>
    <property type="evidence" value="ECO:0007669"/>
    <property type="project" value="InterPro"/>
</dbReference>
<proteinExistence type="predicted"/>
<dbReference type="RefSeq" id="WP_164874436.1">
    <property type="nucleotide sequence ID" value="NZ_CP028137.1"/>
</dbReference>